<evidence type="ECO:0000256" key="6">
    <source>
        <dbReference type="SAM" id="Phobius"/>
    </source>
</evidence>
<comment type="subcellular location">
    <subcellularLocation>
        <location evidence="1">Membrane</location>
        <topology evidence="1">Multi-pass membrane protein</topology>
    </subcellularLocation>
</comment>
<sequence length="293" mass="31169">MYNSVIAFLLALLAGLGTGFGGLFVVATHNVSSTGNLPLTNAQSTDNSSGRRKPHGVTINIQSDSDSLGKENILFMGRMQAFSAGVMVYLSVIDIIPESARDIGIALALIWMAIGVISMCLLEAILEPYTHSRDGEKNDQQRMLHTSMVTFVGMALHNTLEGLSVYLSALKDIKFGLPLSIVIMLHNMAEGVAVAIPIYLATGNRAKVIQLTFFNGLFEPIGVIVAGFLLQSVLTDVLLAKLLASVAGVMLFISFHELIPMALKYAGKTQTALSVAAGTAICLVVLMIVDALS</sequence>
<comment type="caution">
    <text evidence="7">The sequence shown here is derived from an EMBL/GenBank/DDBJ whole genome shotgun (WGS) entry which is preliminary data.</text>
</comment>
<accession>A0AAD5HD02</accession>
<name>A0AAD5HD02_UMBRA</name>
<evidence type="ECO:0000256" key="2">
    <source>
        <dbReference type="ARBA" id="ARBA00022692"/>
    </source>
</evidence>
<dbReference type="PANTHER" id="PTHR11040:SF210">
    <property type="entry name" value="ZINC-REGULATED TRANSPORTER 3"/>
    <property type="match status" value="1"/>
</dbReference>
<feature type="compositionally biased region" description="Polar residues" evidence="5">
    <location>
        <begin position="37"/>
        <end position="48"/>
    </location>
</feature>
<dbReference type="PANTHER" id="PTHR11040">
    <property type="entry name" value="ZINC/IRON TRANSPORTER"/>
    <property type="match status" value="1"/>
</dbReference>
<evidence type="ECO:0000256" key="1">
    <source>
        <dbReference type="ARBA" id="ARBA00004141"/>
    </source>
</evidence>
<evidence type="ECO:0000313" key="7">
    <source>
        <dbReference type="EMBL" id="KAI8579780.1"/>
    </source>
</evidence>
<proteinExistence type="predicted"/>
<dbReference type="GO" id="GO:0016020">
    <property type="term" value="C:membrane"/>
    <property type="evidence" value="ECO:0007669"/>
    <property type="project" value="UniProtKB-SubCell"/>
</dbReference>
<feature type="transmembrane region" description="Helical" evidence="6">
    <location>
        <begin position="175"/>
        <end position="200"/>
    </location>
</feature>
<feature type="transmembrane region" description="Helical" evidence="6">
    <location>
        <begin position="237"/>
        <end position="259"/>
    </location>
</feature>
<dbReference type="InterPro" id="IPR003689">
    <property type="entry name" value="ZIP"/>
</dbReference>
<feature type="transmembrane region" description="Helical" evidence="6">
    <location>
        <begin position="212"/>
        <end position="231"/>
    </location>
</feature>
<reference evidence="7" key="2">
    <citation type="journal article" date="2022" name="Proc. Natl. Acad. Sci. U.S.A.">
        <title>Diploid-dominant life cycles characterize the early evolution of Fungi.</title>
        <authorList>
            <person name="Amses K.R."/>
            <person name="Simmons D.R."/>
            <person name="Longcore J.E."/>
            <person name="Mondo S.J."/>
            <person name="Seto K."/>
            <person name="Jeronimo G.H."/>
            <person name="Bonds A.E."/>
            <person name="Quandt C.A."/>
            <person name="Davis W.J."/>
            <person name="Chang Y."/>
            <person name="Federici B.A."/>
            <person name="Kuo A."/>
            <person name="LaButti K."/>
            <person name="Pangilinan J."/>
            <person name="Andreopoulos W."/>
            <person name="Tritt A."/>
            <person name="Riley R."/>
            <person name="Hundley H."/>
            <person name="Johnson J."/>
            <person name="Lipzen A."/>
            <person name="Barry K."/>
            <person name="Lang B.F."/>
            <person name="Cuomo C.A."/>
            <person name="Buchler N.E."/>
            <person name="Grigoriev I.V."/>
            <person name="Spatafora J.W."/>
            <person name="Stajich J.E."/>
            <person name="James T.Y."/>
        </authorList>
    </citation>
    <scope>NUCLEOTIDE SEQUENCE</scope>
    <source>
        <strain evidence="7">AG</strain>
    </source>
</reference>
<feature type="region of interest" description="Disordered" evidence="5">
    <location>
        <begin position="37"/>
        <end position="56"/>
    </location>
</feature>
<protein>
    <submittedName>
        <fullName evidence="7">Uncharacterized protein</fullName>
    </submittedName>
</protein>
<dbReference type="GO" id="GO:0005385">
    <property type="term" value="F:zinc ion transmembrane transporter activity"/>
    <property type="evidence" value="ECO:0007669"/>
    <property type="project" value="TreeGrafter"/>
</dbReference>
<feature type="transmembrane region" description="Helical" evidence="6">
    <location>
        <begin position="103"/>
        <end position="126"/>
    </location>
</feature>
<dbReference type="AlphaFoldDB" id="A0AAD5HD02"/>
<organism evidence="7 8">
    <name type="scientific">Umbelopsis ramanniana AG</name>
    <dbReference type="NCBI Taxonomy" id="1314678"/>
    <lineage>
        <taxon>Eukaryota</taxon>
        <taxon>Fungi</taxon>
        <taxon>Fungi incertae sedis</taxon>
        <taxon>Mucoromycota</taxon>
        <taxon>Mucoromycotina</taxon>
        <taxon>Umbelopsidomycetes</taxon>
        <taxon>Umbelopsidales</taxon>
        <taxon>Umbelopsidaceae</taxon>
        <taxon>Umbelopsis</taxon>
    </lineage>
</organism>
<feature type="transmembrane region" description="Helical" evidence="6">
    <location>
        <begin position="79"/>
        <end position="97"/>
    </location>
</feature>
<feature type="transmembrane region" description="Helical" evidence="6">
    <location>
        <begin position="6"/>
        <end position="27"/>
    </location>
</feature>
<evidence type="ECO:0000256" key="4">
    <source>
        <dbReference type="ARBA" id="ARBA00023136"/>
    </source>
</evidence>
<evidence type="ECO:0000256" key="5">
    <source>
        <dbReference type="SAM" id="MobiDB-lite"/>
    </source>
</evidence>
<reference evidence="7" key="1">
    <citation type="submission" date="2021-06" db="EMBL/GenBank/DDBJ databases">
        <authorList>
            <consortium name="DOE Joint Genome Institute"/>
            <person name="Mondo S.J."/>
            <person name="Amses K.R."/>
            <person name="Simmons D.R."/>
            <person name="Longcore J.E."/>
            <person name="Seto K."/>
            <person name="Alves G.H."/>
            <person name="Bonds A.E."/>
            <person name="Quandt C.A."/>
            <person name="Davis W.J."/>
            <person name="Chang Y."/>
            <person name="Letcher P.M."/>
            <person name="Powell M.J."/>
            <person name="Kuo A."/>
            <person name="Labutti K."/>
            <person name="Pangilinan J."/>
            <person name="Andreopoulos W."/>
            <person name="Tritt A."/>
            <person name="Riley R."/>
            <person name="Hundley H."/>
            <person name="Johnson J."/>
            <person name="Lipzen A."/>
            <person name="Barry K."/>
            <person name="Berbee M.L."/>
            <person name="Buchler N.E."/>
            <person name="Grigoriev I.V."/>
            <person name="Spatafora J.W."/>
            <person name="Stajich J.E."/>
            <person name="James T.Y."/>
        </authorList>
    </citation>
    <scope>NUCLEOTIDE SEQUENCE</scope>
    <source>
        <strain evidence="7">AG</strain>
    </source>
</reference>
<keyword evidence="4 6" id="KW-0472">Membrane</keyword>
<dbReference type="Proteomes" id="UP001206595">
    <property type="component" value="Unassembled WGS sequence"/>
</dbReference>
<feature type="transmembrane region" description="Helical" evidence="6">
    <location>
        <begin position="147"/>
        <end position="169"/>
    </location>
</feature>
<keyword evidence="3 6" id="KW-1133">Transmembrane helix</keyword>
<feature type="transmembrane region" description="Helical" evidence="6">
    <location>
        <begin position="271"/>
        <end position="289"/>
    </location>
</feature>
<keyword evidence="2 6" id="KW-0812">Transmembrane</keyword>
<dbReference type="Pfam" id="PF02535">
    <property type="entry name" value="Zip"/>
    <property type="match status" value="1"/>
</dbReference>
<dbReference type="EMBL" id="MU620917">
    <property type="protein sequence ID" value="KAI8579780.1"/>
    <property type="molecule type" value="Genomic_DNA"/>
</dbReference>
<dbReference type="GeneID" id="75909789"/>
<evidence type="ECO:0000256" key="3">
    <source>
        <dbReference type="ARBA" id="ARBA00022989"/>
    </source>
</evidence>
<dbReference type="RefSeq" id="XP_051444784.1">
    <property type="nucleotide sequence ID" value="XM_051584439.1"/>
</dbReference>
<gene>
    <name evidence="7" type="ORF">K450DRAFT_188054</name>
</gene>
<evidence type="ECO:0000313" key="8">
    <source>
        <dbReference type="Proteomes" id="UP001206595"/>
    </source>
</evidence>
<keyword evidence="8" id="KW-1185">Reference proteome</keyword>